<feature type="domain" description="Polysaccharide export protein N-terminal" evidence="16">
    <location>
        <begin position="153"/>
        <end position="215"/>
    </location>
</feature>
<dbReference type="GO" id="GO:0015159">
    <property type="term" value="F:polysaccharide transmembrane transporter activity"/>
    <property type="evidence" value="ECO:0007669"/>
    <property type="project" value="InterPro"/>
</dbReference>
<comment type="subcellular location">
    <subcellularLocation>
        <location evidence="1">Cell outer membrane</location>
        <topology evidence="1">Multi-pass membrane protein</topology>
    </subcellularLocation>
</comment>
<feature type="domain" description="Soluble ligand binding" evidence="17">
    <location>
        <begin position="606"/>
        <end position="652"/>
    </location>
</feature>
<feature type="domain" description="Soluble ligand binding" evidence="17">
    <location>
        <begin position="240"/>
        <end position="287"/>
    </location>
</feature>
<sequence length="894" mass="100786">MKIFFKIVILTIIAFTSLLLSQTQQQIEQFLKSKGVNSENDLKKLLAEENISETQAREIANYYGMNYDEFVSKYLKDVSIEPKKIEVNQIDYKKLNTTNDTVFAKPNVENIQNVNTSNLSETNKSLSDKKYFGYNLFENIPASFEPAEIGPIDPGYLIGPGDILRLSVWGATEFQYQLEVDAQGNIFIPTAGQVFVSGTSYETLQKKLTIYLSKFYEGLMSDPPTTFLDVSLTKLRPIRIFVTGEVKNPGGYNISSFATVFNALYAVGGPLVTGSLREIKVIRNNKVITTVDLYDYLLKGQLINDVRLQNNDMVFIPPRKKSVSINGEVFRPAIYELKESENLQKLIEYCGGLKSSAYIKRIQIKRVRPFNLRTDDPYDIEYLDIDLSKVLNKESDYQLYNDDEITVFPIIDKEVNFVSIEGAVYFPGKYDIKSNKTLSELIKKAGGLLPETYYGKADIIRTKLDESKVFISIDLLDLMSNPSEKDLELQPRDNIKIYSIYDLVDKKNVSISGYVKNPITLPYADSLTLYDLVFRAGGLQDPFFRGKAFLQRADLIRFNPDGVTTRIIPFNLEDVLKDRSFDMKLEPGDRVLVYKADVEKVLDKFVTIEGEVKSPGKYILSTGMTPMDLILQAGGFTEEALRTEVYVNRVNESGYSGNRISESFKVELPLLLDRDSKSSEKFILKHKDIVVVRKNPEYENQRIVRIEGEVILPGVYALEKKSETLYELLKKAGGPTEEAFLYGTVFNRGNQRLVVNAEELWNDYDEELDVFLKSGDVISIPKKPNSILVTGEVNNPGLYKYTPGLSVKDYIDFAGGETDSSNYILYTKANGETKKVGFGFFSSNPTVYDGSVINVIKKAPEPPSETTFDVGATIKDVLSVIVSAVTIIVLAKQL</sequence>
<feature type="signal peptide" evidence="15">
    <location>
        <begin position="1"/>
        <end position="21"/>
    </location>
</feature>
<evidence type="ECO:0000256" key="6">
    <source>
        <dbReference type="ARBA" id="ARBA00022692"/>
    </source>
</evidence>
<keyword evidence="5" id="KW-0762">Sugar transport</keyword>
<dbReference type="InterPro" id="IPR019554">
    <property type="entry name" value="Soluble_ligand-bd"/>
</dbReference>
<keyword evidence="6" id="KW-0812">Transmembrane</keyword>
<dbReference type="GO" id="GO:0006811">
    <property type="term" value="P:monoatomic ion transport"/>
    <property type="evidence" value="ECO:0007669"/>
    <property type="project" value="UniProtKB-KW"/>
</dbReference>
<evidence type="ECO:0000313" key="19">
    <source>
        <dbReference type="EMBL" id="AFH49134.1"/>
    </source>
</evidence>
<dbReference type="Pfam" id="PF02563">
    <property type="entry name" value="Poly_export"/>
    <property type="match status" value="1"/>
</dbReference>
<evidence type="ECO:0000256" key="7">
    <source>
        <dbReference type="ARBA" id="ARBA00022729"/>
    </source>
</evidence>
<dbReference type="KEGG" id="ial:IALB_1424"/>
<dbReference type="InterPro" id="IPR003715">
    <property type="entry name" value="Poly_export_N"/>
</dbReference>
<accession>I0AJH7</accession>
<dbReference type="PANTHER" id="PTHR33619:SF3">
    <property type="entry name" value="POLYSACCHARIDE EXPORT PROTEIN GFCE-RELATED"/>
    <property type="match status" value="1"/>
</dbReference>
<dbReference type="AlphaFoldDB" id="I0AJH7"/>
<keyword evidence="12" id="KW-0564">Palmitate</keyword>
<evidence type="ECO:0000256" key="12">
    <source>
        <dbReference type="ARBA" id="ARBA00023139"/>
    </source>
</evidence>
<dbReference type="eggNOG" id="COG1596">
    <property type="taxonomic scope" value="Bacteria"/>
</dbReference>
<feature type="domain" description="Soluble ligand binding" evidence="17">
    <location>
        <begin position="509"/>
        <end position="542"/>
    </location>
</feature>
<evidence type="ECO:0000256" key="13">
    <source>
        <dbReference type="ARBA" id="ARBA00023237"/>
    </source>
</evidence>
<evidence type="ECO:0000256" key="11">
    <source>
        <dbReference type="ARBA" id="ARBA00023136"/>
    </source>
</evidence>
<evidence type="ECO:0000313" key="20">
    <source>
        <dbReference type="Proteomes" id="UP000007394"/>
    </source>
</evidence>
<keyword evidence="8" id="KW-0625">Polysaccharide transport</keyword>
<feature type="domain" description="Soluble ligand binding" evidence="17">
    <location>
        <begin position="418"/>
        <end position="461"/>
    </location>
</feature>
<dbReference type="InterPro" id="IPR054765">
    <property type="entry name" value="SLBB_dom"/>
</dbReference>
<keyword evidence="7 15" id="KW-0732">Signal</keyword>
<dbReference type="Proteomes" id="UP000007394">
    <property type="component" value="Chromosome"/>
</dbReference>
<dbReference type="GO" id="GO:0015288">
    <property type="term" value="F:porin activity"/>
    <property type="evidence" value="ECO:0007669"/>
    <property type="project" value="UniProtKB-KW"/>
</dbReference>
<evidence type="ECO:0000256" key="4">
    <source>
        <dbReference type="ARBA" id="ARBA00022452"/>
    </source>
</evidence>
<evidence type="ECO:0000256" key="2">
    <source>
        <dbReference type="ARBA" id="ARBA00009450"/>
    </source>
</evidence>
<name>I0AJH7_IGNAJ</name>
<dbReference type="GO" id="GO:0046930">
    <property type="term" value="C:pore complex"/>
    <property type="evidence" value="ECO:0007669"/>
    <property type="project" value="UniProtKB-KW"/>
</dbReference>
<evidence type="ECO:0000256" key="9">
    <source>
        <dbReference type="ARBA" id="ARBA00023065"/>
    </source>
</evidence>
<feature type="domain" description="Soluble ligand binding" evidence="17">
    <location>
        <begin position="789"/>
        <end position="822"/>
    </location>
</feature>
<keyword evidence="9" id="KW-0406">Ion transport</keyword>
<proteinExistence type="inferred from homology"/>
<dbReference type="RefSeq" id="WP_014560287.1">
    <property type="nucleotide sequence ID" value="NC_017464.1"/>
</dbReference>
<protein>
    <submittedName>
        <fullName evidence="19">Periplasmic polysaccharide export protein</fullName>
    </submittedName>
</protein>
<feature type="chain" id="PRO_5003624069" evidence="15">
    <location>
        <begin position="22"/>
        <end position="894"/>
    </location>
</feature>
<dbReference type="Gene3D" id="3.10.560.10">
    <property type="entry name" value="Outer membrane lipoprotein wza domain like"/>
    <property type="match status" value="7"/>
</dbReference>
<evidence type="ECO:0000259" key="17">
    <source>
        <dbReference type="Pfam" id="PF10531"/>
    </source>
</evidence>
<dbReference type="STRING" id="945713.IALB_1424"/>
<evidence type="ECO:0000256" key="8">
    <source>
        <dbReference type="ARBA" id="ARBA00023047"/>
    </source>
</evidence>
<organism evidence="19 20">
    <name type="scientific">Ignavibacterium album (strain DSM 19864 / JCM 16511 / NBRC 101810 / Mat9-16)</name>
    <dbReference type="NCBI Taxonomy" id="945713"/>
    <lineage>
        <taxon>Bacteria</taxon>
        <taxon>Pseudomonadati</taxon>
        <taxon>Ignavibacteriota</taxon>
        <taxon>Ignavibacteria</taxon>
        <taxon>Ignavibacteriales</taxon>
        <taxon>Ignavibacteriaceae</taxon>
        <taxon>Ignavibacterium</taxon>
    </lineage>
</organism>
<keyword evidence="3" id="KW-0813">Transport</keyword>
<dbReference type="InterPro" id="IPR049712">
    <property type="entry name" value="Poly_export"/>
</dbReference>
<keyword evidence="20" id="KW-1185">Reference proteome</keyword>
<dbReference type="PANTHER" id="PTHR33619">
    <property type="entry name" value="POLYSACCHARIDE EXPORT PROTEIN GFCE-RELATED"/>
    <property type="match status" value="1"/>
</dbReference>
<reference evidence="19 20" key="1">
    <citation type="journal article" date="2012" name="Front. Microbiol.">
        <title>Complete genome of Ignavibacterium album, a metabolically versatile, flagellated, facultative anaerobe from the phylum Chlorobi.</title>
        <authorList>
            <person name="Liu Z."/>
            <person name="Frigaard N.-U."/>
            <person name="Vogl K."/>
            <person name="Iino T."/>
            <person name="Ohkuma M."/>
            <person name="Overmann J."/>
            <person name="Bryant D.A."/>
        </authorList>
    </citation>
    <scope>NUCLEOTIDE SEQUENCE [LARGE SCALE GENOMIC DNA]</scope>
    <source>
        <strain evidence="20">DSM 19864 / JCM 16511 / NBRC 101810 / Mat9-16</strain>
    </source>
</reference>
<keyword evidence="4" id="KW-1134">Transmembrane beta strand</keyword>
<evidence type="ECO:0000256" key="10">
    <source>
        <dbReference type="ARBA" id="ARBA00023114"/>
    </source>
</evidence>
<feature type="domain" description="Soluble ligand binding" evidence="17">
    <location>
        <begin position="323"/>
        <end position="367"/>
    </location>
</feature>
<evidence type="ECO:0000259" key="18">
    <source>
        <dbReference type="Pfam" id="PF22461"/>
    </source>
</evidence>
<dbReference type="EMBL" id="CP003418">
    <property type="protein sequence ID" value="AFH49134.1"/>
    <property type="molecule type" value="Genomic_DNA"/>
</dbReference>
<keyword evidence="13" id="KW-0998">Cell outer membrane</keyword>
<evidence type="ECO:0000256" key="3">
    <source>
        <dbReference type="ARBA" id="ARBA00022448"/>
    </source>
</evidence>
<feature type="domain" description="SLBB" evidence="18">
    <location>
        <begin position="704"/>
        <end position="779"/>
    </location>
</feature>
<dbReference type="Gene3D" id="3.30.1950.10">
    <property type="entry name" value="wza like domain"/>
    <property type="match status" value="1"/>
</dbReference>
<dbReference type="GO" id="GO:0009279">
    <property type="term" value="C:cell outer membrane"/>
    <property type="evidence" value="ECO:0007669"/>
    <property type="project" value="UniProtKB-SubCell"/>
</dbReference>
<dbReference type="HOGENOM" id="CLU_011447_1_0_10"/>
<evidence type="ECO:0000256" key="1">
    <source>
        <dbReference type="ARBA" id="ARBA00004571"/>
    </source>
</evidence>
<dbReference type="SUPFAM" id="SSF142984">
    <property type="entry name" value="Nqo1 middle domain-like"/>
    <property type="match status" value="1"/>
</dbReference>
<dbReference type="Pfam" id="PF10531">
    <property type="entry name" value="SLBB"/>
    <property type="match status" value="6"/>
</dbReference>
<evidence type="ECO:0000256" key="14">
    <source>
        <dbReference type="ARBA" id="ARBA00023288"/>
    </source>
</evidence>
<evidence type="ECO:0000256" key="15">
    <source>
        <dbReference type="SAM" id="SignalP"/>
    </source>
</evidence>
<dbReference type="OrthoDB" id="9808948at2"/>
<keyword evidence="11" id="KW-0472">Membrane</keyword>
<dbReference type="Pfam" id="PF22461">
    <property type="entry name" value="SLBB_2"/>
    <property type="match status" value="1"/>
</dbReference>
<gene>
    <name evidence="19" type="ordered locus">IALB_1424</name>
</gene>
<evidence type="ECO:0000256" key="5">
    <source>
        <dbReference type="ARBA" id="ARBA00022597"/>
    </source>
</evidence>
<comment type="similarity">
    <text evidence="2">Belongs to the BexD/CtrA/VexA family.</text>
</comment>
<keyword evidence="14" id="KW-0449">Lipoprotein</keyword>
<evidence type="ECO:0000259" key="16">
    <source>
        <dbReference type="Pfam" id="PF02563"/>
    </source>
</evidence>
<keyword evidence="10" id="KW-0626">Porin</keyword>